<dbReference type="SUPFAM" id="SSF48726">
    <property type="entry name" value="Immunoglobulin"/>
    <property type="match status" value="1"/>
</dbReference>
<comment type="caution">
    <text evidence="2">The sequence shown here is derived from an EMBL/GenBank/DDBJ whole genome shotgun (WGS) entry which is preliminary data.</text>
</comment>
<reference evidence="2 3" key="1">
    <citation type="submission" date="2024-11" db="EMBL/GenBank/DDBJ databases">
        <title>Adaptive evolution of stress response genes in parasites aligns with host niche diversity.</title>
        <authorList>
            <person name="Hahn C."/>
            <person name="Resl P."/>
        </authorList>
    </citation>
    <scope>NUCLEOTIDE SEQUENCE [LARGE SCALE GENOMIC DNA]</scope>
    <source>
        <strain evidence="2">EGGRZ-B1_66</strain>
        <tissue evidence="2">Body</tissue>
    </source>
</reference>
<evidence type="ECO:0000313" key="3">
    <source>
        <dbReference type="Proteomes" id="UP001626550"/>
    </source>
</evidence>
<dbReference type="SMART" id="SM00409">
    <property type="entry name" value="IG"/>
    <property type="match status" value="1"/>
</dbReference>
<dbReference type="Pfam" id="PF13927">
    <property type="entry name" value="Ig_3"/>
    <property type="match status" value="1"/>
</dbReference>
<dbReference type="InterPro" id="IPR007110">
    <property type="entry name" value="Ig-like_dom"/>
</dbReference>
<dbReference type="Proteomes" id="UP001626550">
    <property type="component" value="Unassembled WGS sequence"/>
</dbReference>
<dbReference type="EMBL" id="JBJKFK010000820">
    <property type="protein sequence ID" value="KAL3315127.1"/>
    <property type="molecule type" value="Genomic_DNA"/>
</dbReference>
<protein>
    <recommendedName>
        <fullName evidence="1">Ig-like domain-containing protein</fullName>
    </recommendedName>
</protein>
<accession>A0ABD2Q7B7</accession>
<keyword evidence="3" id="KW-1185">Reference proteome</keyword>
<dbReference type="InterPro" id="IPR003599">
    <property type="entry name" value="Ig_sub"/>
</dbReference>
<dbReference type="InterPro" id="IPR036179">
    <property type="entry name" value="Ig-like_dom_sf"/>
</dbReference>
<feature type="domain" description="Ig-like" evidence="1">
    <location>
        <begin position="1"/>
        <end position="88"/>
    </location>
</feature>
<sequence>MEVGLGDTVSLNCTITGNPPPRVVWRWNWRCIPGQAVGESQVPFYGSAPPPPRYSVTYSVNNCEKLPTVLSTLTISNFVPTDAGIFNCDGLLGTNRVLSEDMHVTVRK</sequence>
<dbReference type="AlphaFoldDB" id="A0ABD2Q7B7"/>
<dbReference type="PROSITE" id="PS50835">
    <property type="entry name" value="IG_LIKE"/>
    <property type="match status" value="1"/>
</dbReference>
<dbReference type="InterPro" id="IPR013783">
    <property type="entry name" value="Ig-like_fold"/>
</dbReference>
<organism evidence="2 3">
    <name type="scientific">Cichlidogyrus casuarinus</name>
    <dbReference type="NCBI Taxonomy" id="1844966"/>
    <lineage>
        <taxon>Eukaryota</taxon>
        <taxon>Metazoa</taxon>
        <taxon>Spiralia</taxon>
        <taxon>Lophotrochozoa</taxon>
        <taxon>Platyhelminthes</taxon>
        <taxon>Monogenea</taxon>
        <taxon>Monopisthocotylea</taxon>
        <taxon>Dactylogyridea</taxon>
        <taxon>Ancyrocephalidae</taxon>
        <taxon>Cichlidogyrus</taxon>
    </lineage>
</organism>
<dbReference type="Gene3D" id="2.60.40.10">
    <property type="entry name" value="Immunoglobulins"/>
    <property type="match status" value="1"/>
</dbReference>
<evidence type="ECO:0000313" key="2">
    <source>
        <dbReference type="EMBL" id="KAL3315127.1"/>
    </source>
</evidence>
<gene>
    <name evidence="2" type="ORF">Ciccas_006242</name>
</gene>
<name>A0ABD2Q7B7_9PLAT</name>
<proteinExistence type="predicted"/>
<evidence type="ECO:0000259" key="1">
    <source>
        <dbReference type="PROSITE" id="PS50835"/>
    </source>
</evidence>